<dbReference type="PRINTS" id="PR00080">
    <property type="entry name" value="SDRFAMILY"/>
</dbReference>
<dbReference type="GO" id="GO:0016616">
    <property type="term" value="F:oxidoreductase activity, acting on the CH-OH group of donors, NAD or NADP as acceptor"/>
    <property type="evidence" value="ECO:0007669"/>
    <property type="project" value="TreeGrafter"/>
</dbReference>
<dbReference type="PROSITE" id="PS00061">
    <property type="entry name" value="ADH_SHORT"/>
    <property type="match status" value="1"/>
</dbReference>
<evidence type="ECO:0000313" key="3">
    <source>
        <dbReference type="Proteomes" id="UP000248975"/>
    </source>
</evidence>
<proteinExistence type="inferred from homology"/>
<reference evidence="2 3" key="1">
    <citation type="submission" date="2017-08" db="EMBL/GenBank/DDBJ databases">
        <title>Infants hospitalized years apart are colonized by the same room-sourced microbial strains.</title>
        <authorList>
            <person name="Brooks B."/>
            <person name="Olm M.R."/>
            <person name="Firek B.A."/>
            <person name="Baker R."/>
            <person name="Thomas B.C."/>
            <person name="Morowitz M.J."/>
            <person name="Banfield J.F."/>
        </authorList>
    </citation>
    <scope>NUCLEOTIDE SEQUENCE [LARGE SCALE GENOMIC DNA]</scope>
    <source>
        <strain evidence="2">S2_003_000_R2_11</strain>
    </source>
</reference>
<comment type="caution">
    <text evidence="2">The sequence shown here is derived from an EMBL/GenBank/DDBJ whole genome shotgun (WGS) entry which is preliminary data.</text>
</comment>
<dbReference type="Proteomes" id="UP000248975">
    <property type="component" value="Unassembled WGS sequence"/>
</dbReference>
<gene>
    <name evidence="2" type="ORF">DI533_15850</name>
</gene>
<sequence length="258" mass="27456">MKDISQSEILGSFRADLFKGQHIILSGATSGIGLDIARGFASLGADVTATGSSQTKIDGLTQEDPRIRFEVLDVRDREAVKAFCAKQTRCDVLVNGAGIARGGAEWEEDIWLDTMEVNLNSQFRLAIGLKPLLAQSRGSIINIASMLSYMADAEVPAYTASKTGVLGLTRALAHKWGREGIRVNAIAPGYHQTDMTKPIWSVPFGNKAVADRTALGRWGTTLDLVGPALFLASPAAAYVTGMCLEVDGGFVSGNPLAE</sequence>
<dbReference type="InterPro" id="IPR020904">
    <property type="entry name" value="Sc_DH/Rdtase_CS"/>
</dbReference>
<dbReference type="EMBL" id="QFQS01000003">
    <property type="protein sequence ID" value="PZQ97020.1"/>
    <property type="molecule type" value="Genomic_DNA"/>
</dbReference>
<accession>A0A2W5UGB5</accession>
<dbReference type="FunFam" id="3.40.50.720:FF:000084">
    <property type="entry name" value="Short-chain dehydrogenase reductase"/>
    <property type="match status" value="1"/>
</dbReference>
<dbReference type="InterPro" id="IPR036291">
    <property type="entry name" value="NAD(P)-bd_dom_sf"/>
</dbReference>
<dbReference type="PANTHER" id="PTHR42760">
    <property type="entry name" value="SHORT-CHAIN DEHYDROGENASES/REDUCTASES FAMILY MEMBER"/>
    <property type="match status" value="1"/>
</dbReference>
<organism evidence="2 3">
    <name type="scientific">Cereibacter sphaeroides</name>
    <name type="common">Rhodobacter sphaeroides</name>
    <dbReference type="NCBI Taxonomy" id="1063"/>
    <lineage>
        <taxon>Bacteria</taxon>
        <taxon>Pseudomonadati</taxon>
        <taxon>Pseudomonadota</taxon>
        <taxon>Alphaproteobacteria</taxon>
        <taxon>Rhodobacterales</taxon>
        <taxon>Paracoccaceae</taxon>
        <taxon>Cereibacter</taxon>
    </lineage>
</organism>
<dbReference type="InterPro" id="IPR002347">
    <property type="entry name" value="SDR_fam"/>
</dbReference>
<dbReference type="PRINTS" id="PR00081">
    <property type="entry name" value="GDHRDH"/>
</dbReference>
<comment type="similarity">
    <text evidence="1">Belongs to the short-chain dehydrogenases/reductases (SDR) family.</text>
</comment>
<dbReference type="Gene3D" id="3.40.50.720">
    <property type="entry name" value="NAD(P)-binding Rossmann-like Domain"/>
    <property type="match status" value="1"/>
</dbReference>
<evidence type="ECO:0000313" key="2">
    <source>
        <dbReference type="EMBL" id="PZQ97020.1"/>
    </source>
</evidence>
<dbReference type="Pfam" id="PF13561">
    <property type="entry name" value="adh_short_C2"/>
    <property type="match status" value="1"/>
</dbReference>
<dbReference type="SUPFAM" id="SSF51735">
    <property type="entry name" value="NAD(P)-binding Rossmann-fold domains"/>
    <property type="match status" value="1"/>
</dbReference>
<dbReference type="AlphaFoldDB" id="A0A2W5UGB5"/>
<name>A0A2W5UGB5_CERSP</name>
<protein>
    <submittedName>
        <fullName evidence="2">Oxidoreductase</fullName>
    </submittedName>
</protein>
<evidence type="ECO:0000256" key="1">
    <source>
        <dbReference type="ARBA" id="ARBA00006484"/>
    </source>
</evidence>